<evidence type="ECO:0000256" key="2">
    <source>
        <dbReference type="SAM" id="Phobius"/>
    </source>
</evidence>
<name>A0A941DDF5_9MICO</name>
<organism evidence="4 5">
    <name type="scientific">Phycicoccus avicenniae</name>
    <dbReference type="NCBI Taxonomy" id="2828860"/>
    <lineage>
        <taxon>Bacteria</taxon>
        <taxon>Bacillati</taxon>
        <taxon>Actinomycetota</taxon>
        <taxon>Actinomycetes</taxon>
        <taxon>Micrococcales</taxon>
        <taxon>Intrasporangiaceae</taxon>
        <taxon>Phycicoccus</taxon>
    </lineage>
</organism>
<sequence length="224" mass="23562">MSAPPGWHPQPDGRDRWWDGQQWTEHFRDTEQPTSTYETSTQYGQDPYGQQSYGQGGYGQQPPPKQGMSKGLKGCLITGLVVVLVLAVLAVAAVVWFGRTVNQSVQDVQESIGNLPTDIPEGQGETIVIVVGEGFDVGGASVSDGWTLEDTGAGIGQNVEGMTAEFDESQSLPLLFTMGFGEDASAETVCTAVPPDGGGSSDVSCVPVFGDVDPDGPVTVTTAY</sequence>
<feature type="domain" description="DUF2510" evidence="3">
    <location>
        <begin position="5"/>
        <end position="34"/>
    </location>
</feature>
<dbReference type="RefSeq" id="WP_211603819.1">
    <property type="nucleotide sequence ID" value="NZ_JAGSNF010000019.1"/>
</dbReference>
<accession>A0A941DDF5</accession>
<comment type="caution">
    <text evidence="4">The sequence shown here is derived from an EMBL/GenBank/DDBJ whole genome shotgun (WGS) entry which is preliminary data.</text>
</comment>
<keyword evidence="5" id="KW-1185">Reference proteome</keyword>
<gene>
    <name evidence="4" type="ORF">KC207_13465</name>
</gene>
<dbReference type="Proteomes" id="UP000677016">
    <property type="component" value="Unassembled WGS sequence"/>
</dbReference>
<feature type="compositionally biased region" description="Polar residues" evidence="1">
    <location>
        <begin position="32"/>
        <end position="41"/>
    </location>
</feature>
<evidence type="ECO:0000313" key="5">
    <source>
        <dbReference type="Proteomes" id="UP000677016"/>
    </source>
</evidence>
<feature type="transmembrane region" description="Helical" evidence="2">
    <location>
        <begin position="75"/>
        <end position="97"/>
    </location>
</feature>
<keyword evidence="2" id="KW-0812">Transmembrane</keyword>
<dbReference type="EMBL" id="JAGSNF010000019">
    <property type="protein sequence ID" value="MBR7744297.1"/>
    <property type="molecule type" value="Genomic_DNA"/>
</dbReference>
<dbReference type="InterPro" id="IPR018929">
    <property type="entry name" value="DUF2510"/>
</dbReference>
<keyword evidence="2" id="KW-1133">Transmembrane helix</keyword>
<reference evidence="4" key="1">
    <citation type="submission" date="2021-04" db="EMBL/GenBank/DDBJ databases">
        <title>Phycicoccus avicenniae sp. nov., a novel endophytic actinomycetes isolated from branch of Avicennia mariana.</title>
        <authorList>
            <person name="Tuo L."/>
        </authorList>
    </citation>
    <scope>NUCLEOTIDE SEQUENCE</scope>
    <source>
        <strain evidence="4">BSK3Z-2</strain>
    </source>
</reference>
<keyword evidence="2" id="KW-0472">Membrane</keyword>
<evidence type="ECO:0000259" key="3">
    <source>
        <dbReference type="Pfam" id="PF10708"/>
    </source>
</evidence>
<evidence type="ECO:0000313" key="4">
    <source>
        <dbReference type="EMBL" id="MBR7744297.1"/>
    </source>
</evidence>
<dbReference type="AlphaFoldDB" id="A0A941DDF5"/>
<protein>
    <submittedName>
        <fullName evidence="4">DUF2510 domain-containing protein</fullName>
    </submittedName>
</protein>
<feature type="region of interest" description="Disordered" evidence="1">
    <location>
        <begin position="1"/>
        <end position="68"/>
    </location>
</feature>
<proteinExistence type="predicted"/>
<feature type="compositionally biased region" description="Low complexity" evidence="1">
    <location>
        <begin position="42"/>
        <end position="53"/>
    </location>
</feature>
<evidence type="ECO:0000256" key="1">
    <source>
        <dbReference type="SAM" id="MobiDB-lite"/>
    </source>
</evidence>
<dbReference type="Pfam" id="PF10708">
    <property type="entry name" value="DUF2510"/>
    <property type="match status" value="1"/>
</dbReference>